<protein>
    <submittedName>
        <fullName evidence="1">Uncharacterized protein</fullName>
    </submittedName>
</protein>
<dbReference type="EMBL" id="LCIA01000001">
    <property type="protein sequence ID" value="KKT45748.1"/>
    <property type="molecule type" value="Genomic_DNA"/>
</dbReference>
<accession>A0A0G1HGU8</accession>
<evidence type="ECO:0000313" key="1">
    <source>
        <dbReference type="EMBL" id="KKT45748.1"/>
    </source>
</evidence>
<dbReference type="STRING" id="1619110.UW36_C0001G0046"/>
<evidence type="ECO:0000313" key="2">
    <source>
        <dbReference type="Proteomes" id="UP000034128"/>
    </source>
</evidence>
<proteinExistence type="predicted"/>
<gene>
    <name evidence="1" type="ORF">UW36_C0001G0046</name>
</gene>
<comment type="caution">
    <text evidence="1">The sequence shown here is derived from an EMBL/GenBank/DDBJ whole genome shotgun (WGS) entry which is preliminary data.</text>
</comment>
<dbReference type="Proteomes" id="UP000034128">
    <property type="component" value="Unassembled WGS sequence"/>
</dbReference>
<reference evidence="1 2" key="1">
    <citation type="journal article" date="2015" name="Nature">
        <title>rRNA introns, odd ribosomes, and small enigmatic genomes across a large radiation of phyla.</title>
        <authorList>
            <person name="Brown C.T."/>
            <person name="Hug L.A."/>
            <person name="Thomas B.C."/>
            <person name="Sharon I."/>
            <person name="Castelle C.J."/>
            <person name="Singh A."/>
            <person name="Wilkins M.J."/>
            <person name="Williams K.H."/>
            <person name="Banfield J.F."/>
        </authorList>
    </citation>
    <scope>NUCLEOTIDE SEQUENCE [LARGE SCALE GENOMIC DNA]</scope>
</reference>
<dbReference type="AlphaFoldDB" id="A0A0G1HGU8"/>
<organism evidence="1 2">
    <name type="scientific">candidate division WWE3 bacterium GW2011_GWA2_44_16</name>
    <dbReference type="NCBI Taxonomy" id="1619110"/>
    <lineage>
        <taxon>Bacteria</taxon>
        <taxon>Katanobacteria</taxon>
    </lineage>
</organism>
<sequence length="194" mass="20781">MKIRRYLLSVVPLFVIGSAAISVAYASFTDQTKFAGSRFSVGSADLKLVNNLAGGVESGNLVDDKPAPTYDGIYSLWTADYLVKLVNNGNQVVNLTSNMDYLTANDPGNIREVLYVEPIDWTDANGNGEAEADELGTSAGKKAFTSWKSTGYDFGNLAPGQVKGYVMRFSAGTLTNAKMGQTGIYDFVFDAVGL</sequence>
<name>A0A0G1HGU8_UNCKA</name>